<evidence type="ECO:0000313" key="4">
    <source>
        <dbReference type="Proteomes" id="UP001059950"/>
    </source>
</evidence>
<dbReference type="PROSITE" id="PS00910">
    <property type="entry name" value="UPF0029"/>
    <property type="match status" value="1"/>
</dbReference>
<reference evidence="3" key="1">
    <citation type="submission" date="2021-04" db="EMBL/GenBank/DDBJ databases">
        <title>Oceanospirillales bacteria with DddD are important DMSP degraders in coastal seawater.</title>
        <authorList>
            <person name="Liu J."/>
        </authorList>
    </citation>
    <scope>NUCLEOTIDE SEQUENCE</scope>
    <source>
        <strain evidence="3">GY6</strain>
    </source>
</reference>
<dbReference type="Proteomes" id="UP001059950">
    <property type="component" value="Chromosome"/>
</dbReference>
<dbReference type="InterPro" id="IPR023582">
    <property type="entry name" value="Impact"/>
</dbReference>
<dbReference type="InterPro" id="IPR035647">
    <property type="entry name" value="EFG_III/V"/>
</dbReference>
<protein>
    <submittedName>
        <fullName evidence="3">YigZ family protein</fullName>
    </submittedName>
</protein>
<sequence>MDYMRPAAHHSTELEIRKSRFICDIHPVSDREEALRFIESVRACHPKANHHCWGYIAGAPNDPHQWNCSDDGEPKGTAGQPMLNVLRHSHLGNICAVVTRYFGGIKLGTGGLARAYSQSVQEALQTVSTEAVVATITIRLTAPYNLTGELEQLISQFNLSDCERNFATGLEVTAQLEENRLTEFQQALTPFQHLITLSIS</sequence>
<evidence type="ECO:0000259" key="2">
    <source>
        <dbReference type="Pfam" id="PF01205"/>
    </source>
</evidence>
<name>A0ABY5GPP5_9GAMM</name>
<dbReference type="InterPro" id="IPR020569">
    <property type="entry name" value="UPF0029_Impact_CS"/>
</dbReference>
<dbReference type="InterPro" id="IPR020568">
    <property type="entry name" value="Ribosomal_Su5_D2-typ_SF"/>
</dbReference>
<dbReference type="InterPro" id="IPR036956">
    <property type="entry name" value="Impact_N_sf"/>
</dbReference>
<proteinExistence type="inferred from homology"/>
<gene>
    <name evidence="3" type="ORF">KDX31_10120</name>
</gene>
<dbReference type="NCBIfam" id="TIGR00257">
    <property type="entry name" value="IMPACT_YIGZ"/>
    <property type="match status" value="1"/>
</dbReference>
<dbReference type="Pfam" id="PF01205">
    <property type="entry name" value="Impact_N"/>
    <property type="match status" value="1"/>
</dbReference>
<dbReference type="Gene3D" id="3.30.230.30">
    <property type="entry name" value="Impact, N-terminal domain"/>
    <property type="match status" value="1"/>
</dbReference>
<dbReference type="SUPFAM" id="SSF54211">
    <property type="entry name" value="Ribosomal protein S5 domain 2-like"/>
    <property type="match status" value="1"/>
</dbReference>
<evidence type="ECO:0000256" key="1">
    <source>
        <dbReference type="ARBA" id="ARBA00007665"/>
    </source>
</evidence>
<dbReference type="EMBL" id="CP073344">
    <property type="protein sequence ID" value="UTW01734.1"/>
    <property type="molecule type" value="Genomic_DNA"/>
</dbReference>
<dbReference type="SUPFAM" id="SSF54980">
    <property type="entry name" value="EF-G C-terminal domain-like"/>
    <property type="match status" value="1"/>
</dbReference>
<comment type="similarity">
    <text evidence="1">Belongs to the IMPACT family.</text>
</comment>
<dbReference type="PANTHER" id="PTHR16301:SF20">
    <property type="entry name" value="IMPACT FAMILY MEMBER YIGZ"/>
    <property type="match status" value="1"/>
</dbReference>
<keyword evidence="4" id="KW-1185">Reference proteome</keyword>
<accession>A0ABY5GPP5</accession>
<feature type="domain" description="Impact N-terminal" evidence="2">
    <location>
        <begin position="17"/>
        <end position="124"/>
    </location>
</feature>
<dbReference type="InterPro" id="IPR015796">
    <property type="entry name" value="Impact_YigZ-like"/>
</dbReference>
<evidence type="ECO:0000313" key="3">
    <source>
        <dbReference type="EMBL" id="UTW01734.1"/>
    </source>
</evidence>
<dbReference type="InterPro" id="IPR001498">
    <property type="entry name" value="Impact_N"/>
</dbReference>
<organism evidence="3 4">
    <name type="scientific">Amphritea atlantica</name>
    <dbReference type="NCBI Taxonomy" id="355243"/>
    <lineage>
        <taxon>Bacteria</taxon>
        <taxon>Pseudomonadati</taxon>
        <taxon>Pseudomonadota</taxon>
        <taxon>Gammaproteobacteria</taxon>
        <taxon>Oceanospirillales</taxon>
        <taxon>Oceanospirillaceae</taxon>
        <taxon>Amphritea</taxon>
    </lineage>
</organism>
<dbReference type="PANTHER" id="PTHR16301">
    <property type="entry name" value="IMPACT-RELATED"/>
    <property type="match status" value="1"/>
</dbReference>